<proteinExistence type="predicted"/>
<reference evidence="1 2" key="1">
    <citation type="submission" date="2019-05" db="EMBL/GenBank/DDBJ databases">
        <title>Another draft genome of Portunus trituberculatus and its Hox gene families provides insights of decapod evolution.</title>
        <authorList>
            <person name="Jeong J.-H."/>
            <person name="Song I."/>
            <person name="Kim S."/>
            <person name="Choi T."/>
            <person name="Kim D."/>
            <person name="Ryu S."/>
            <person name="Kim W."/>
        </authorList>
    </citation>
    <scope>NUCLEOTIDE SEQUENCE [LARGE SCALE GENOMIC DNA]</scope>
    <source>
        <tissue evidence="1">Muscle</tissue>
    </source>
</reference>
<comment type="caution">
    <text evidence="1">The sequence shown here is derived from an EMBL/GenBank/DDBJ whole genome shotgun (WGS) entry which is preliminary data.</text>
</comment>
<accession>A0A5B7JTI7</accession>
<evidence type="ECO:0000313" key="1">
    <source>
        <dbReference type="EMBL" id="MPC96408.1"/>
    </source>
</evidence>
<dbReference type="Proteomes" id="UP000324222">
    <property type="component" value="Unassembled WGS sequence"/>
</dbReference>
<name>A0A5B7JTI7_PORTR</name>
<keyword evidence="2" id="KW-1185">Reference proteome</keyword>
<sequence>MHTFFTSLPFNFPATYGKKWRQQKDNTTHNSHCLHTLTFPGVPNLQFSSLSFPSSWSFPEYPPLSSSNEPVPAWCASGGGSRGQQAVVSRVLQEVLVSTRR</sequence>
<protein>
    <submittedName>
        <fullName evidence="1">Uncharacterized protein</fullName>
    </submittedName>
</protein>
<dbReference type="EMBL" id="VSRR010105899">
    <property type="protein sequence ID" value="MPC96408.1"/>
    <property type="molecule type" value="Genomic_DNA"/>
</dbReference>
<gene>
    <name evidence="1" type="ORF">E2C01_091666</name>
</gene>
<organism evidence="1 2">
    <name type="scientific">Portunus trituberculatus</name>
    <name type="common">Swimming crab</name>
    <name type="synonym">Neptunus trituberculatus</name>
    <dbReference type="NCBI Taxonomy" id="210409"/>
    <lineage>
        <taxon>Eukaryota</taxon>
        <taxon>Metazoa</taxon>
        <taxon>Ecdysozoa</taxon>
        <taxon>Arthropoda</taxon>
        <taxon>Crustacea</taxon>
        <taxon>Multicrustacea</taxon>
        <taxon>Malacostraca</taxon>
        <taxon>Eumalacostraca</taxon>
        <taxon>Eucarida</taxon>
        <taxon>Decapoda</taxon>
        <taxon>Pleocyemata</taxon>
        <taxon>Brachyura</taxon>
        <taxon>Eubrachyura</taxon>
        <taxon>Portunoidea</taxon>
        <taxon>Portunidae</taxon>
        <taxon>Portuninae</taxon>
        <taxon>Portunus</taxon>
    </lineage>
</organism>
<evidence type="ECO:0000313" key="2">
    <source>
        <dbReference type="Proteomes" id="UP000324222"/>
    </source>
</evidence>
<dbReference type="AlphaFoldDB" id="A0A5B7JTI7"/>